<keyword evidence="2" id="KW-1185">Reference proteome</keyword>
<comment type="caution">
    <text evidence="1">The sequence shown here is derived from an EMBL/GenBank/DDBJ whole genome shotgun (WGS) entry which is preliminary data.</text>
</comment>
<gene>
    <name evidence="1" type="ORF">L2E82_25951</name>
</gene>
<dbReference type="EMBL" id="CM042012">
    <property type="protein sequence ID" value="KAI3753887.1"/>
    <property type="molecule type" value="Genomic_DNA"/>
</dbReference>
<evidence type="ECO:0000313" key="1">
    <source>
        <dbReference type="EMBL" id="KAI3753887.1"/>
    </source>
</evidence>
<organism evidence="1 2">
    <name type="scientific">Cichorium intybus</name>
    <name type="common">Chicory</name>
    <dbReference type="NCBI Taxonomy" id="13427"/>
    <lineage>
        <taxon>Eukaryota</taxon>
        <taxon>Viridiplantae</taxon>
        <taxon>Streptophyta</taxon>
        <taxon>Embryophyta</taxon>
        <taxon>Tracheophyta</taxon>
        <taxon>Spermatophyta</taxon>
        <taxon>Magnoliopsida</taxon>
        <taxon>eudicotyledons</taxon>
        <taxon>Gunneridae</taxon>
        <taxon>Pentapetalae</taxon>
        <taxon>asterids</taxon>
        <taxon>campanulids</taxon>
        <taxon>Asterales</taxon>
        <taxon>Asteraceae</taxon>
        <taxon>Cichorioideae</taxon>
        <taxon>Cichorieae</taxon>
        <taxon>Cichoriinae</taxon>
        <taxon>Cichorium</taxon>
    </lineage>
</organism>
<proteinExistence type="predicted"/>
<sequence length="354" mass="40329">MPTPASSPTTAPTFTPTPSNPPHVGTTSAPSSTPFSTTAPSQFPSSTPDRSAPISSEQQETRVDGRIYVYADGKDLEPSSKCAYIIRKAFIDRVDPDGYKWVMISEEIKQFYWEEFQKKCYWDVEDAESVKTAWEHVAKEKYRTYIYNMSSRTRNPTQQKPSHIKEHVWASWNVVWNSEEFKKNSEQNKKNRRKGVEGGIAPPTHNGGSASYKQIAADMEEVMGQPPSLYELFMFTHTKDHDGKSLDERAKQVHEFYESQRADSEPIGEEVDDSEMFYKAAGGHDRKKRVYGLGSYGRALFLKNSYGGSCTPSNTNPQQVKSKIQKLEATVEQQQMELIEMRNEMKDLKSRMEN</sequence>
<evidence type="ECO:0000313" key="2">
    <source>
        <dbReference type="Proteomes" id="UP001055811"/>
    </source>
</evidence>
<reference evidence="2" key="1">
    <citation type="journal article" date="2022" name="Mol. Ecol. Resour.">
        <title>The genomes of chicory, endive, great burdock and yacon provide insights into Asteraceae palaeo-polyploidization history and plant inulin production.</title>
        <authorList>
            <person name="Fan W."/>
            <person name="Wang S."/>
            <person name="Wang H."/>
            <person name="Wang A."/>
            <person name="Jiang F."/>
            <person name="Liu H."/>
            <person name="Zhao H."/>
            <person name="Xu D."/>
            <person name="Zhang Y."/>
        </authorList>
    </citation>
    <scope>NUCLEOTIDE SEQUENCE [LARGE SCALE GENOMIC DNA]</scope>
    <source>
        <strain evidence="2">cv. Punajuju</strain>
    </source>
</reference>
<dbReference type="Proteomes" id="UP001055811">
    <property type="component" value="Linkage Group LG04"/>
</dbReference>
<accession>A0ACB9E4Z4</accession>
<reference evidence="1 2" key="2">
    <citation type="journal article" date="2022" name="Mol. Ecol. Resour.">
        <title>The genomes of chicory, endive, great burdock and yacon provide insights into Asteraceae paleo-polyploidization history and plant inulin production.</title>
        <authorList>
            <person name="Fan W."/>
            <person name="Wang S."/>
            <person name="Wang H."/>
            <person name="Wang A."/>
            <person name="Jiang F."/>
            <person name="Liu H."/>
            <person name="Zhao H."/>
            <person name="Xu D."/>
            <person name="Zhang Y."/>
        </authorList>
    </citation>
    <scope>NUCLEOTIDE SEQUENCE [LARGE SCALE GENOMIC DNA]</scope>
    <source>
        <strain evidence="2">cv. Punajuju</strain>
        <tissue evidence="1">Leaves</tissue>
    </source>
</reference>
<protein>
    <submittedName>
        <fullName evidence="1">Uncharacterized protein</fullName>
    </submittedName>
</protein>
<name>A0ACB9E4Z4_CICIN</name>